<feature type="transmembrane region" description="Helical" evidence="1">
    <location>
        <begin position="41"/>
        <end position="58"/>
    </location>
</feature>
<sequence>MSSKIPSWLSFTRLETAVILVTAAYVAPALFFSWNGGNNEFIMYAAVLVAMGACVLVLHRQARLHPAALWGLSLWGFAHMCGGLVAIPESWPVNPGEPHVLYNWWIIPGWLKYDQLVHASGFGLTTWICWQALRRAFENRGVAVTPSFGLLILCVAGGMGFGALNEVVEFLATRLMPNTNVGGYENTGWDLVFNLLGSVIAAVLIGVCGKKEKPATDEHR</sequence>
<dbReference type="InterPro" id="IPR014509">
    <property type="entry name" value="YjdF-like"/>
</dbReference>
<evidence type="ECO:0000313" key="3">
    <source>
        <dbReference type="Proteomes" id="UP000199518"/>
    </source>
</evidence>
<dbReference type="AlphaFoldDB" id="A0A1I3KD79"/>
<name>A0A1I3KD79_9PLAN</name>
<accession>A0A1I3KD79</accession>
<dbReference type="Pfam" id="PF09997">
    <property type="entry name" value="DUF2238"/>
    <property type="match status" value="1"/>
</dbReference>
<evidence type="ECO:0008006" key="4">
    <source>
        <dbReference type="Google" id="ProtNLM"/>
    </source>
</evidence>
<protein>
    <recommendedName>
        <fullName evidence="4">DUF2238 domain-containing protein</fullName>
    </recommendedName>
</protein>
<dbReference type="EMBL" id="FOQD01000011">
    <property type="protein sequence ID" value="SFI70469.1"/>
    <property type="molecule type" value="Genomic_DNA"/>
</dbReference>
<keyword evidence="1" id="KW-0812">Transmembrane</keyword>
<feature type="transmembrane region" description="Helical" evidence="1">
    <location>
        <begin position="12"/>
        <end position="35"/>
    </location>
</feature>
<feature type="transmembrane region" description="Helical" evidence="1">
    <location>
        <begin position="142"/>
        <end position="164"/>
    </location>
</feature>
<dbReference type="Proteomes" id="UP000199518">
    <property type="component" value="Unassembled WGS sequence"/>
</dbReference>
<keyword evidence="1" id="KW-0472">Membrane</keyword>
<reference evidence="3" key="1">
    <citation type="submission" date="2016-10" db="EMBL/GenBank/DDBJ databases">
        <authorList>
            <person name="Varghese N."/>
            <person name="Submissions S."/>
        </authorList>
    </citation>
    <scope>NUCLEOTIDE SEQUENCE [LARGE SCALE GENOMIC DNA]</scope>
    <source>
        <strain evidence="3">DSM 26348</strain>
    </source>
</reference>
<keyword evidence="1" id="KW-1133">Transmembrane helix</keyword>
<evidence type="ECO:0000256" key="1">
    <source>
        <dbReference type="SAM" id="Phobius"/>
    </source>
</evidence>
<feature type="transmembrane region" description="Helical" evidence="1">
    <location>
        <begin position="191"/>
        <end position="209"/>
    </location>
</feature>
<dbReference type="OrthoDB" id="274748at2"/>
<organism evidence="2 3">
    <name type="scientific">Planctomicrobium piriforme</name>
    <dbReference type="NCBI Taxonomy" id="1576369"/>
    <lineage>
        <taxon>Bacteria</taxon>
        <taxon>Pseudomonadati</taxon>
        <taxon>Planctomycetota</taxon>
        <taxon>Planctomycetia</taxon>
        <taxon>Planctomycetales</taxon>
        <taxon>Planctomycetaceae</taxon>
        <taxon>Planctomicrobium</taxon>
    </lineage>
</organism>
<proteinExistence type="predicted"/>
<evidence type="ECO:0000313" key="2">
    <source>
        <dbReference type="EMBL" id="SFI70469.1"/>
    </source>
</evidence>
<keyword evidence="3" id="KW-1185">Reference proteome</keyword>
<gene>
    <name evidence="2" type="ORF">SAMN05421753_111196</name>
</gene>
<dbReference type="RefSeq" id="WP_092051686.1">
    <property type="nucleotide sequence ID" value="NZ_FOQD01000011.1"/>
</dbReference>